<dbReference type="FunFam" id="2.30.30.60:FF:000001">
    <property type="entry name" value="MscS Mechanosensitive ion channel"/>
    <property type="match status" value="1"/>
</dbReference>
<feature type="domain" description="Mechanosensitive ion channel MscS" evidence="8">
    <location>
        <begin position="129"/>
        <end position="191"/>
    </location>
</feature>
<comment type="subcellular location">
    <subcellularLocation>
        <location evidence="1">Cell membrane</location>
        <topology evidence="1">Multi-pass membrane protein</topology>
    </subcellularLocation>
</comment>
<dbReference type="SUPFAM" id="SSF82861">
    <property type="entry name" value="Mechanosensitive channel protein MscS (YggB), transmembrane region"/>
    <property type="match status" value="1"/>
</dbReference>
<accession>C7NFL4</accession>
<dbReference type="Pfam" id="PF21088">
    <property type="entry name" value="MS_channel_1st"/>
    <property type="match status" value="1"/>
</dbReference>
<feature type="transmembrane region" description="Helical" evidence="7">
    <location>
        <begin position="111"/>
        <end position="130"/>
    </location>
</feature>
<evidence type="ECO:0000259" key="8">
    <source>
        <dbReference type="Pfam" id="PF00924"/>
    </source>
</evidence>
<dbReference type="HOGENOM" id="CLU_037945_8_1_11"/>
<evidence type="ECO:0000256" key="5">
    <source>
        <dbReference type="ARBA" id="ARBA00022989"/>
    </source>
</evidence>
<dbReference type="InterPro" id="IPR049142">
    <property type="entry name" value="MS_channel_1st"/>
</dbReference>
<evidence type="ECO:0000256" key="6">
    <source>
        <dbReference type="ARBA" id="ARBA00023136"/>
    </source>
</evidence>
<dbReference type="AlphaFoldDB" id="C7NFL4"/>
<organism evidence="10 11">
    <name type="scientific">Kytococcus sedentarius (strain ATCC 14392 / DSM 20547 / JCM 11482 / CCUG 33030 / NBRC 15357 / NCTC 11040 / CCM 314 / 541)</name>
    <name type="common">Micrococcus sedentarius</name>
    <dbReference type="NCBI Taxonomy" id="478801"/>
    <lineage>
        <taxon>Bacteria</taxon>
        <taxon>Bacillati</taxon>
        <taxon>Actinomycetota</taxon>
        <taxon>Actinomycetes</taxon>
        <taxon>Micrococcales</taxon>
        <taxon>Kytococcaceae</taxon>
        <taxon>Kytococcus</taxon>
    </lineage>
</organism>
<dbReference type="PANTHER" id="PTHR30460:SF0">
    <property type="entry name" value="MODERATE CONDUCTANCE MECHANOSENSITIVE CHANNEL YBIO"/>
    <property type="match status" value="1"/>
</dbReference>
<evidence type="ECO:0000256" key="2">
    <source>
        <dbReference type="ARBA" id="ARBA00008017"/>
    </source>
</evidence>
<protein>
    <submittedName>
        <fullName evidence="10">Small-conductance mechanosensitive channel</fullName>
    </submittedName>
</protein>
<dbReference type="Gene3D" id="3.30.70.100">
    <property type="match status" value="1"/>
</dbReference>
<name>C7NFL4_KYTSD</name>
<dbReference type="eggNOG" id="COG0668">
    <property type="taxonomic scope" value="Bacteria"/>
</dbReference>
<gene>
    <name evidence="10" type="ordered locus">Ksed_09010</name>
</gene>
<dbReference type="RefSeq" id="WP_012802364.1">
    <property type="nucleotide sequence ID" value="NC_013169.1"/>
</dbReference>
<dbReference type="Pfam" id="PF00924">
    <property type="entry name" value="MS_channel_2nd"/>
    <property type="match status" value="1"/>
</dbReference>
<feature type="transmembrane region" description="Helical" evidence="7">
    <location>
        <begin position="77"/>
        <end position="99"/>
    </location>
</feature>
<dbReference type="InterPro" id="IPR011014">
    <property type="entry name" value="MscS_channel_TM-2"/>
</dbReference>
<dbReference type="Gene3D" id="1.10.287.1260">
    <property type="match status" value="1"/>
</dbReference>
<proteinExistence type="inferred from homology"/>
<feature type="transmembrane region" description="Helical" evidence="7">
    <location>
        <begin position="20"/>
        <end position="40"/>
    </location>
</feature>
<dbReference type="GO" id="GO:0008381">
    <property type="term" value="F:mechanosensitive monoatomic ion channel activity"/>
    <property type="evidence" value="ECO:0007669"/>
    <property type="project" value="InterPro"/>
</dbReference>
<dbReference type="KEGG" id="kse:Ksed_09010"/>
<dbReference type="InterPro" id="IPR011066">
    <property type="entry name" value="MscS_channel_C_sf"/>
</dbReference>
<evidence type="ECO:0000259" key="9">
    <source>
        <dbReference type="Pfam" id="PF21088"/>
    </source>
</evidence>
<dbReference type="Proteomes" id="UP000006666">
    <property type="component" value="Chromosome"/>
</dbReference>
<keyword evidence="4 7" id="KW-0812">Transmembrane</keyword>
<comment type="similarity">
    <text evidence="2">Belongs to the MscS (TC 1.A.23) family.</text>
</comment>
<keyword evidence="5 7" id="KW-1133">Transmembrane helix</keyword>
<keyword evidence="3" id="KW-1003">Cell membrane</keyword>
<dbReference type="EMBL" id="CP001686">
    <property type="protein sequence ID" value="ACV05949.1"/>
    <property type="molecule type" value="Genomic_DNA"/>
</dbReference>
<evidence type="ECO:0000256" key="7">
    <source>
        <dbReference type="SAM" id="Phobius"/>
    </source>
</evidence>
<evidence type="ECO:0000313" key="11">
    <source>
        <dbReference type="Proteomes" id="UP000006666"/>
    </source>
</evidence>
<dbReference type="InterPro" id="IPR006685">
    <property type="entry name" value="MscS_channel_2nd"/>
</dbReference>
<evidence type="ECO:0000313" key="10">
    <source>
        <dbReference type="EMBL" id="ACV05949.1"/>
    </source>
</evidence>
<keyword evidence="11" id="KW-1185">Reference proteome</keyword>
<evidence type="ECO:0000256" key="4">
    <source>
        <dbReference type="ARBA" id="ARBA00022692"/>
    </source>
</evidence>
<dbReference type="InterPro" id="IPR045276">
    <property type="entry name" value="YbiO_bact"/>
</dbReference>
<dbReference type="InterPro" id="IPR010920">
    <property type="entry name" value="LSM_dom_sf"/>
</dbReference>
<keyword evidence="6 7" id="KW-0472">Membrane</keyword>
<dbReference type="PANTHER" id="PTHR30460">
    <property type="entry name" value="MODERATE CONDUCTANCE MECHANOSENSITIVE CHANNEL YBIO"/>
    <property type="match status" value="1"/>
</dbReference>
<dbReference type="InterPro" id="IPR023408">
    <property type="entry name" value="MscS_beta-dom_sf"/>
</dbReference>
<dbReference type="STRING" id="478801.Ksed_09010"/>
<dbReference type="GO" id="GO:0005886">
    <property type="term" value="C:plasma membrane"/>
    <property type="evidence" value="ECO:0007669"/>
    <property type="project" value="UniProtKB-SubCell"/>
</dbReference>
<evidence type="ECO:0000256" key="3">
    <source>
        <dbReference type="ARBA" id="ARBA00022475"/>
    </source>
</evidence>
<sequence>MNHPAAPAEITREALWEAVASWLGTHGLAIVAIVVAALALRALARHLIRRLTTWMTDHAHESTQDGRRADLRRRQRVLTLTSLLRSTSSVVIWTVAALMVCDQLGLPLAPLLASAGIGGLAIGFGAQSLVKDVISGVMLMIEDQFGVGDWVDLGEASGEVEEVTLRVTRLRSADGVVWYIRNGEILRVGNTSQGTPVATIDVQVAARADSRTVVEVLTGAMEELAASPEGERQLLGVPSVAGIQEVRNGAMTVRIFADCVPSEQYAAARVIRAEAKRALDAAGVPGPPVRDWGHDQPS</sequence>
<feature type="domain" description="Mechanosensitive ion channel transmembrane helices 2/3" evidence="9">
    <location>
        <begin position="89"/>
        <end position="127"/>
    </location>
</feature>
<dbReference type="Gene3D" id="2.30.30.60">
    <property type="match status" value="1"/>
</dbReference>
<dbReference type="SUPFAM" id="SSF82689">
    <property type="entry name" value="Mechanosensitive channel protein MscS (YggB), C-terminal domain"/>
    <property type="match status" value="1"/>
</dbReference>
<evidence type="ECO:0000256" key="1">
    <source>
        <dbReference type="ARBA" id="ARBA00004651"/>
    </source>
</evidence>
<dbReference type="SUPFAM" id="SSF50182">
    <property type="entry name" value="Sm-like ribonucleoproteins"/>
    <property type="match status" value="1"/>
</dbReference>
<reference evidence="10 11" key="1">
    <citation type="journal article" date="2009" name="Stand. Genomic Sci.">
        <title>Complete genome sequence of Kytococcus sedentarius type strain (541).</title>
        <authorList>
            <person name="Sims D."/>
            <person name="Brettin T."/>
            <person name="Detter J.C."/>
            <person name="Han C."/>
            <person name="Lapidus A."/>
            <person name="Copeland A."/>
            <person name="Glavina Del Rio T."/>
            <person name="Nolan M."/>
            <person name="Chen F."/>
            <person name="Lucas S."/>
            <person name="Tice H."/>
            <person name="Cheng J.F."/>
            <person name="Bruce D."/>
            <person name="Goodwin L."/>
            <person name="Pitluck S."/>
            <person name="Ovchinnikova G."/>
            <person name="Pati A."/>
            <person name="Ivanova N."/>
            <person name="Mavrommatis K."/>
            <person name="Chen A."/>
            <person name="Palaniappan K."/>
            <person name="D'haeseleer P."/>
            <person name="Chain P."/>
            <person name="Bristow J."/>
            <person name="Eisen J.A."/>
            <person name="Markowitz V."/>
            <person name="Hugenholtz P."/>
            <person name="Schneider S."/>
            <person name="Goker M."/>
            <person name="Pukall R."/>
            <person name="Kyrpides N.C."/>
            <person name="Klenk H.P."/>
        </authorList>
    </citation>
    <scope>NUCLEOTIDE SEQUENCE [LARGE SCALE GENOMIC DNA]</scope>
    <source>
        <strain evidence="11">ATCC 14392 / DSM 20547 / JCM 11482 / CCUG 33030 / NBRC 15357 / NCTC 11040 / CCM 314 / 541</strain>
    </source>
</reference>